<gene>
    <name evidence="2" type="ORF">BEI61_01033</name>
</gene>
<protein>
    <recommendedName>
        <fullName evidence="4">5-bromo-4-chloroindolyl phosphate hydrolysis protein</fullName>
    </recommendedName>
</protein>
<organism evidence="2 3">
    <name type="scientific">Eisenbergiella tayi</name>
    <dbReference type="NCBI Taxonomy" id="1432052"/>
    <lineage>
        <taxon>Bacteria</taxon>
        <taxon>Bacillati</taxon>
        <taxon>Bacillota</taxon>
        <taxon>Clostridia</taxon>
        <taxon>Lachnospirales</taxon>
        <taxon>Lachnospiraceae</taxon>
        <taxon>Eisenbergiella</taxon>
    </lineage>
</organism>
<name>A0A1E3A8Q3_9FIRM</name>
<evidence type="ECO:0000313" key="2">
    <source>
        <dbReference type="EMBL" id="ODM05150.1"/>
    </source>
</evidence>
<sequence length="244" mass="27828">MNKKYIKLVAIDIAIAIIVVILYSPGLLALRVTDESIFRAGMSILAGLGLLCIFFSVNIRMLRDPKPIYIAPDEVYDLDEARKILRSHMDSRMFGSIAKTASGQLDRVQKCRNRINDIIGRKFTEGSMSWDKFQSIVANAEESAIKNVVAMSGRMSIFDEEEYERLKHYKEDDIPDDIQEEQLKLYRDNYESTKAALALNEKILLKLDALAVGLSSFEINANEDMNNEILEEIEKLTNDAKYYQ</sequence>
<feature type="transmembrane region" description="Helical" evidence="1">
    <location>
        <begin position="36"/>
        <end position="57"/>
    </location>
</feature>
<keyword evidence="1" id="KW-1133">Transmembrane helix</keyword>
<evidence type="ECO:0000313" key="3">
    <source>
        <dbReference type="Proteomes" id="UP000094067"/>
    </source>
</evidence>
<comment type="caution">
    <text evidence="2">The sequence shown here is derived from an EMBL/GenBank/DDBJ whole genome shotgun (WGS) entry which is preliminary data.</text>
</comment>
<keyword evidence="1" id="KW-0812">Transmembrane</keyword>
<accession>A0A1E3A8Q3</accession>
<proteinExistence type="predicted"/>
<evidence type="ECO:0008006" key="4">
    <source>
        <dbReference type="Google" id="ProtNLM"/>
    </source>
</evidence>
<dbReference type="RefSeq" id="WP_069151516.1">
    <property type="nucleotide sequence ID" value="NZ_MCGH01000002.1"/>
</dbReference>
<evidence type="ECO:0000256" key="1">
    <source>
        <dbReference type="SAM" id="Phobius"/>
    </source>
</evidence>
<dbReference type="Proteomes" id="UP000094067">
    <property type="component" value="Unassembled WGS sequence"/>
</dbReference>
<feature type="transmembrane region" description="Helical" evidence="1">
    <location>
        <begin position="9"/>
        <end position="30"/>
    </location>
</feature>
<dbReference type="AlphaFoldDB" id="A0A1E3A8Q3"/>
<keyword evidence="1" id="KW-0472">Membrane</keyword>
<dbReference type="EMBL" id="MCGH01000002">
    <property type="protein sequence ID" value="ODM05150.1"/>
    <property type="molecule type" value="Genomic_DNA"/>
</dbReference>
<reference evidence="2 3" key="1">
    <citation type="submission" date="2016-07" db="EMBL/GenBank/DDBJ databases">
        <title>Characterization of isolates of Eisenbergiella tayi derived from blood cultures, using whole genome sequencing.</title>
        <authorList>
            <person name="Burdz T."/>
            <person name="Wiebe D."/>
            <person name="Huynh C."/>
            <person name="Bernard K."/>
        </authorList>
    </citation>
    <scope>NUCLEOTIDE SEQUENCE [LARGE SCALE GENOMIC DNA]</scope>
    <source>
        <strain evidence="2 3">NML 110608</strain>
    </source>
</reference>